<proteinExistence type="predicted"/>
<reference evidence="2 3" key="1">
    <citation type="submission" date="2024-09" db="EMBL/GenBank/DDBJ databases">
        <title>Itraconazole resistance in Madurella fahalii resulting from another homologue of gene encoding cytochrome P450 14-alpha sterol demethylase (CYP51).</title>
        <authorList>
            <person name="Yoshioka I."/>
            <person name="Fahal A.H."/>
            <person name="Kaneko S."/>
            <person name="Yaguchi T."/>
        </authorList>
    </citation>
    <scope>NUCLEOTIDE SEQUENCE [LARGE SCALE GENOMIC DNA]</scope>
    <source>
        <strain evidence="2 3">IFM 68171</strain>
    </source>
</reference>
<dbReference type="EMBL" id="BAAFSV010000003">
    <property type="protein sequence ID" value="GAB1315646.1"/>
    <property type="molecule type" value="Genomic_DNA"/>
</dbReference>
<gene>
    <name evidence="2" type="primary">faeB-1</name>
    <name evidence="2" type="ORF">MFIFM68171_05856</name>
</gene>
<dbReference type="PANTHER" id="PTHR37315">
    <property type="entry name" value="UPF0311 PROTEIN BLR7842"/>
    <property type="match status" value="1"/>
</dbReference>
<dbReference type="PANTHER" id="PTHR37315:SF1">
    <property type="entry name" value="UPF0311 PROTEIN BLR7842"/>
    <property type="match status" value="1"/>
</dbReference>
<dbReference type="RefSeq" id="XP_070917377.1">
    <property type="nucleotide sequence ID" value="XM_071061276.1"/>
</dbReference>
<dbReference type="InterPro" id="IPR020915">
    <property type="entry name" value="UPF0311"/>
</dbReference>
<evidence type="ECO:0000256" key="1">
    <source>
        <dbReference type="SAM" id="SignalP"/>
    </source>
</evidence>
<feature type="signal peptide" evidence="1">
    <location>
        <begin position="1"/>
        <end position="26"/>
    </location>
</feature>
<dbReference type="Gene3D" id="2.40.160.20">
    <property type="match status" value="1"/>
</dbReference>
<feature type="chain" id="PRO_5046337253" evidence="1">
    <location>
        <begin position="27"/>
        <end position="179"/>
    </location>
</feature>
<protein>
    <submittedName>
        <fullName evidence="2">Feruloyl esterase</fullName>
    </submittedName>
</protein>
<keyword evidence="3" id="KW-1185">Reference proteome</keyword>
<sequence>MKLSLPITAVYTLLGGALLQASQVTGTPTTPRLSYLGTANITIAPPIPVGPGPFGNRNIFAVTGGRFDGPRITATVPAVGGDWSLGDPTAGNFYADVRYQMHTADGADILVEANGPQQPEGVVNIRVRFETGHPAYSWLNSVVSVGIVSRGPDAAYVIIDLWQMEAPATEGKGKGQRRL</sequence>
<keyword evidence="1" id="KW-0732">Signal</keyword>
<evidence type="ECO:0000313" key="2">
    <source>
        <dbReference type="EMBL" id="GAB1315646.1"/>
    </source>
</evidence>
<organism evidence="2 3">
    <name type="scientific">Madurella fahalii</name>
    <dbReference type="NCBI Taxonomy" id="1157608"/>
    <lineage>
        <taxon>Eukaryota</taxon>
        <taxon>Fungi</taxon>
        <taxon>Dikarya</taxon>
        <taxon>Ascomycota</taxon>
        <taxon>Pezizomycotina</taxon>
        <taxon>Sordariomycetes</taxon>
        <taxon>Sordariomycetidae</taxon>
        <taxon>Sordariales</taxon>
        <taxon>Sordariales incertae sedis</taxon>
        <taxon>Madurella</taxon>
    </lineage>
</organism>
<name>A0ABQ0GCZ4_9PEZI</name>
<evidence type="ECO:0000313" key="3">
    <source>
        <dbReference type="Proteomes" id="UP001628179"/>
    </source>
</evidence>
<accession>A0ABQ0GCZ4</accession>
<dbReference type="GeneID" id="98176599"/>
<dbReference type="Proteomes" id="UP001628179">
    <property type="component" value="Unassembled WGS sequence"/>
</dbReference>
<comment type="caution">
    <text evidence="2">The sequence shown here is derived from an EMBL/GenBank/DDBJ whole genome shotgun (WGS) entry which is preliminary data.</text>
</comment>
<dbReference type="Pfam" id="PF11578">
    <property type="entry name" value="DUF3237"/>
    <property type="match status" value="2"/>
</dbReference>